<sequence>MDLFCHFLSQQKLPAILTESAFHRSQKIAMKRGDETY</sequence>
<reference evidence="1 2" key="1">
    <citation type="journal article" date="2011" name="J. Bacteriol.">
        <title>Draft genome sequence of Methylophaga aminisulfidivorans MP T.</title>
        <authorList>
            <person name="Han G.H."/>
            <person name="Kim W."/>
            <person name="Chun J."/>
            <person name="Kim S.W."/>
        </authorList>
    </citation>
    <scope>NUCLEOTIDE SEQUENCE [LARGE SCALE GENOMIC DNA]</scope>
    <source>
        <strain evidence="2">MP(T)</strain>
    </source>
</reference>
<dbReference type="EMBL" id="AFIG01000001">
    <property type="protein sequence ID" value="EGL54873.1"/>
    <property type="molecule type" value="Genomic_DNA"/>
</dbReference>
<dbReference type="AlphaFoldDB" id="F5SWX9"/>
<comment type="caution">
    <text evidence="1">The sequence shown here is derived from an EMBL/GenBank/DDBJ whole genome shotgun (WGS) entry which is preliminary data.</text>
</comment>
<protein>
    <submittedName>
        <fullName evidence="1">Uncharacterized protein</fullName>
    </submittedName>
</protein>
<evidence type="ECO:0000313" key="2">
    <source>
        <dbReference type="Proteomes" id="UP000003544"/>
    </source>
</evidence>
<name>F5SWX9_9GAMM</name>
<gene>
    <name evidence="1" type="ORF">MAMP_01867</name>
</gene>
<accession>F5SWX9</accession>
<organism evidence="1 2">
    <name type="scientific">Methylophaga aminisulfidivorans MP</name>
    <dbReference type="NCBI Taxonomy" id="1026882"/>
    <lineage>
        <taxon>Bacteria</taxon>
        <taxon>Pseudomonadati</taxon>
        <taxon>Pseudomonadota</taxon>
        <taxon>Gammaproteobacteria</taxon>
        <taxon>Thiotrichales</taxon>
        <taxon>Piscirickettsiaceae</taxon>
        <taxon>Methylophaga</taxon>
    </lineage>
</organism>
<dbReference type="Proteomes" id="UP000003544">
    <property type="component" value="Unassembled WGS sequence"/>
</dbReference>
<proteinExistence type="predicted"/>
<evidence type="ECO:0000313" key="1">
    <source>
        <dbReference type="EMBL" id="EGL54873.1"/>
    </source>
</evidence>
<keyword evidence="2" id="KW-1185">Reference proteome</keyword>